<dbReference type="AlphaFoldDB" id="A0A2H3BF37"/>
<evidence type="ECO:0000313" key="3">
    <source>
        <dbReference type="Proteomes" id="UP000218334"/>
    </source>
</evidence>
<reference evidence="3" key="1">
    <citation type="journal article" date="2017" name="Nat. Ecol. Evol.">
        <title>Genome expansion and lineage-specific genetic innovations in the forest pathogenic fungi Armillaria.</title>
        <authorList>
            <person name="Sipos G."/>
            <person name="Prasanna A.N."/>
            <person name="Walter M.C."/>
            <person name="O'Connor E."/>
            <person name="Balint B."/>
            <person name="Krizsan K."/>
            <person name="Kiss B."/>
            <person name="Hess J."/>
            <person name="Varga T."/>
            <person name="Slot J."/>
            <person name="Riley R."/>
            <person name="Boka B."/>
            <person name="Rigling D."/>
            <person name="Barry K."/>
            <person name="Lee J."/>
            <person name="Mihaltcheva S."/>
            <person name="LaButti K."/>
            <person name="Lipzen A."/>
            <person name="Waldron R."/>
            <person name="Moloney N.M."/>
            <person name="Sperisen C."/>
            <person name="Kredics L."/>
            <person name="Vagvoelgyi C."/>
            <person name="Patrignani A."/>
            <person name="Fitzpatrick D."/>
            <person name="Nagy I."/>
            <person name="Doyle S."/>
            <person name="Anderson J.B."/>
            <person name="Grigoriev I.V."/>
            <person name="Gueldener U."/>
            <person name="Muensterkoetter M."/>
            <person name="Nagy L.G."/>
        </authorList>
    </citation>
    <scope>NUCLEOTIDE SEQUENCE [LARGE SCALE GENOMIC DNA]</scope>
    <source>
        <strain evidence="3">28-4</strain>
    </source>
</reference>
<dbReference type="Proteomes" id="UP000218334">
    <property type="component" value="Unassembled WGS sequence"/>
</dbReference>
<name>A0A2H3BF37_9AGAR</name>
<keyword evidence="3" id="KW-1185">Reference proteome</keyword>
<sequence length="97" mass="11291">MTTRVSKGTTIRRNQAQSRLRSNDVPPRISYLPGLKYANPYTMLMRWTPKKDRAVKKIPSLRQRFGQSFLQLFLQPVLTYLSGSREIVLDVHACLQR</sequence>
<dbReference type="EMBL" id="KZ293466">
    <property type="protein sequence ID" value="PBK62443.1"/>
    <property type="molecule type" value="Genomic_DNA"/>
</dbReference>
<gene>
    <name evidence="2" type="ORF">ARMSODRAFT_964138</name>
</gene>
<evidence type="ECO:0000313" key="2">
    <source>
        <dbReference type="EMBL" id="PBK62443.1"/>
    </source>
</evidence>
<evidence type="ECO:0000256" key="1">
    <source>
        <dbReference type="SAM" id="MobiDB-lite"/>
    </source>
</evidence>
<accession>A0A2H3BF37</accession>
<protein>
    <submittedName>
        <fullName evidence="2">Uncharacterized protein</fullName>
    </submittedName>
</protein>
<proteinExistence type="predicted"/>
<feature type="region of interest" description="Disordered" evidence="1">
    <location>
        <begin position="1"/>
        <end position="23"/>
    </location>
</feature>
<organism evidence="2 3">
    <name type="scientific">Armillaria solidipes</name>
    <dbReference type="NCBI Taxonomy" id="1076256"/>
    <lineage>
        <taxon>Eukaryota</taxon>
        <taxon>Fungi</taxon>
        <taxon>Dikarya</taxon>
        <taxon>Basidiomycota</taxon>
        <taxon>Agaricomycotina</taxon>
        <taxon>Agaricomycetes</taxon>
        <taxon>Agaricomycetidae</taxon>
        <taxon>Agaricales</taxon>
        <taxon>Marasmiineae</taxon>
        <taxon>Physalacriaceae</taxon>
        <taxon>Armillaria</taxon>
    </lineage>
</organism>
<feature type="compositionally biased region" description="Polar residues" evidence="1">
    <location>
        <begin position="1"/>
        <end position="20"/>
    </location>
</feature>